<sequence length="201" mass="22985">MPSRPQPHSASSPEPIFHDHENEDPLEDYESFKRLKIPTLVPFVKAAKLLPHTISPYSSFEDALERHFLQYHFIGKSNSATSMSFSRSTTLLMNFRSKPEQRMLCEDVLKGRIRINAGDWPTFLYDEDTPYDPDHIDNGLCCVYIIQHTFHCIFTGPHMAKKDMPSPSSGKTSKLKLGGISHVMDEQLHIYVFRTGFMGPI</sequence>
<protein>
    <submittedName>
        <fullName evidence="2">Uncharacterized protein</fullName>
    </submittedName>
</protein>
<feature type="compositionally biased region" description="Polar residues" evidence="1">
    <location>
        <begin position="1"/>
        <end position="12"/>
    </location>
</feature>
<dbReference type="OrthoDB" id="2803957at2759"/>
<dbReference type="Proteomes" id="UP000218811">
    <property type="component" value="Unassembled WGS sequence"/>
</dbReference>
<keyword evidence="3" id="KW-1185">Reference proteome</keyword>
<organism evidence="2 3">
    <name type="scientific">Wolfiporia cocos (strain MD-104)</name>
    <name type="common">Brown rot fungus</name>
    <dbReference type="NCBI Taxonomy" id="742152"/>
    <lineage>
        <taxon>Eukaryota</taxon>
        <taxon>Fungi</taxon>
        <taxon>Dikarya</taxon>
        <taxon>Basidiomycota</taxon>
        <taxon>Agaricomycotina</taxon>
        <taxon>Agaricomycetes</taxon>
        <taxon>Polyporales</taxon>
        <taxon>Phaeolaceae</taxon>
        <taxon>Wolfiporia</taxon>
    </lineage>
</organism>
<accession>A0A2H3JWJ8</accession>
<reference evidence="2 3" key="1">
    <citation type="journal article" date="2012" name="Science">
        <title>The Paleozoic origin of enzymatic lignin decomposition reconstructed from 31 fungal genomes.</title>
        <authorList>
            <person name="Floudas D."/>
            <person name="Binder M."/>
            <person name="Riley R."/>
            <person name="Barry K."/>
            <person name="Blanchette R.A."/>
            <person name="Henrissat B."/>
            <person name="Martinez A.T."/>
            <person name="Otillar R."/>
            <person name="Spatafora J.W."/>
            <person name="Yadav J.S."/>
            <person name="Aerts A."/>
            <person name="Benoit I."/>
            <person name="Boyd A."/>
            <person name="Carlson A."/>
            <person name="Copeland A."/>
            <person name="Coutinho P.M."/>
            <person name="de Vries R.P."/>
            <person name="Ferreira P."/>
            <person name="Findley K."/>
            <person name="Foster B."/>
            <person name="Gaskell J."/>
            <person name="Glotzer D."/>
            <person name="Gorecki P."/>
            <person name="Heitman J."/>
            <person name="Hesse C."/>
            <person name="Hori C."/>
            <person name="Igarashi K."/>
            <person name="Jurgens J.A."/>
            <person name="Kallen N."/>
            <person name="Kersten P."/>
            <person name="Kohler A."/>
            <person name="Kuees U."/>
            <person name="Kumar T.K.A."/>
            <person name="Kuo A."/>
            <person name="LaButti K."/>
            <person name="Larrondo L.F."/>
            <person name="Lindquist E."/>
            <person name="Ling A."/>
            <person name="Lombard V."/>
            <person name="Lucas S."/>
            <person name="Lundell T."/>
            <person name="Martin R."/>
            <person name="McLaughlin D.J."/>
            <person name="Morgenstern I."/>
            <person name="Morin E."/>
            <person name="Murat C."/>
            <person name="Nagy L.G."/>
            <person name="Nolan M."/>
            <person name="Ohm R.A."/>
            <person name="Patyshakuliyeva A."/>
            <person name="Rokas A."/>
            <person name="Ruiz-Duenas F.J."/>
            <person name="Sabat G."/>
            <person name="Salamov A."/>
            <person name="Samejima M."/>
            <person name="Schmutz J."/>
            <person name="Slot J.C."/>
            <person name="St John F."/>
            <person name="Stenlid J."/>
            <person name="Sun H."/>
            <person name="Sun S."/>
            <person name="Syed K."/>
            <person name="Tsang A."/>
            <person name="Wiebenga A."/>
            <person name="Young D."/>
            <person name="Pisabarro A."/>
            <person name="Eastwood D.C."/>
            <person name="Martin F."/>
            <person name="Cullen D."/>
            <person name="Grigoriev I.V."/>
            <person name="Hibbett D.S."/>
        </authorList>
    </citation>
    <scope>NUCLEOTIDE SEQUENCE [LARGE SCALE GENOMIC DNA]</scope>
    <source>
        <strain evidence="2 3">MD-104</strain>
    </source>
</reference>
<evidence type="ECO:0000313" key="3">
    <source>
        <dbReference type="Proteomes" id="UP000218811"/>
    </source>
</evidence>
<dbReference type="EMBL" id="KB468053">
    <property type="protein sequence ID" value="PCH40537.1"/>
    <property type="molecule type" value="Genomic_DNA"/>
</dbReference>
<dbReference type="AlphaFoldDB" id="A0A2H3JWJ8"/>
<dbReference type="Pfam" id="PF20414">
    <property type="entry name" value="DUF6698"/>
    <property type="match status" value="1"/>
</dbReference>
<evidence type="ECO:0000256" key="1">
    <source>
        <dbReference type="SAM" id="MobiDB-lite"/>
    </source>
</evidence>
<name>A0A2H3JWJ8_WOLCO</name>
<gene>
    <name evidence="2" type="ORF">WOLCODRAFT_16579</name>
</gene>
<feature type="region of interest" description="Disordered" evidence="1">
    <location>
        <begin position="1"/>
        <end position="22"/>
    </location>
</feature>
<dbReference type="STRING" id="742152.A0A2H3JWJ8"/>
<proteinExistence type="predicted"/>
<dbReference type="InterPro" id="IPR046521">
    <property type="entry name" value="DUF6698"/>
</dbReference>
<evidence type="ECO:0000313" key="2">
    <source>
        <dbReference type="EMBL" id="PCH40537.1"/>
    </source>
</evidence>